<evidence type="ECO:0000313" key="2">
    <source>
        <dbReference type="Proteomes" id="UP000078292"/>
    </source>
</evidence>
<name>A0A1B7LXD4_9MICC</name>
<reference evidence="1 2" key="1">
    <citation type="submission" date="2016-04" db="EMBL/GenBank/DDBJ databases">
        <title>First whole genome shotgun sequence of the bacterium Enteractinococcus sp. strain UASWS1574.</title>
        <authorList>
            <person name="Crovadore J."/>
            <person name="Chablais R."/>
            <person name="Lefort F."/>
        </authorList>
    </citation>
    <scope>NUCLEOTIDE SEQUENCE [LARGE SCALE GENOMIC DNA]</scope>
    <source>
        <strain evidence="1 2">UASWS1574</strain>
    </source>
</reference>
<sequence>MTKISAGSTSYDGDDFVAASRDALVAALYAAGPNEPTLVEEWQTQHLAASVFLKENPQHVTERGFGSKSAARQAAITKLGEESSSRKAFYNLVRKIADGPEEQPAPPRQSVFSRLRHAVSPRKPQADSMLLHFFVHTEDIRRAQNRWAPRRLTDAYADALFEQLREQARSYYAHAKTGYVLIRTNGERIVAKRGTAQTFVTGPAGELVLHALGRPDHALVLIDRP</sequence>
<dbReference type="NCBIfam" id="TIGR03083">
    <property type="entry name" value="maleylpyruvate isomerase family mycothiol-dependent enzyme"/>
    <property type="match status" value="1"/>
</dbReference>
<dbReference type="OrthoDB" id="3268903at2"/>
<dbReference type="Proteomes" id="UP000078292">
    <property type="component" value="Unassembled WGS sequence"/>
</dbReference>
<dbReference type="STRING" id="1837282.A6F49_13820"/>
<dbReference type="AlphaFoldDB" id="A0A1B7LXD4"/>
<organism evidence="1 2">
    <name type="scientific">Enteractinococcus helveticum</name>
    <dbReference type="NCBI Taxonomy" id="1837282"/>
    <lineage>
        <taxon>Bacteria</taxon>
        <taxon>Bacillati</taxon>
        <taxon>Actinomycetota</taxon>
        <taxon>Actinomycetes</taxon>
        <taxon>Micrococcales</taxon>
        <taxon>Micrococcaceae</taxon>
    </lineage>
</organism>
<dbReference type="EMBL" id="LXEY01000021">
    <property type="protein sequence ID" value="OAV59837.1"/>
    <property type="molecule type" value="Genomic_DNA"/>
</dbReference>
<gene>
    <name evidence="1" type="ORF">A6F49_13820</name>
</gene>
<protein>
    <submittedName>
        <fullName evidence="1">Uncharacterized protein</fullName>
    </submittedName>
</protein>
<evidence type="ECO:0000313" key="1">
    <source>
        <dbReference type="EMBL" id="OAV59837.1"/>
    </source>
</evidence>
<dbReference type="RefSeq" id="WP_043058332.1">
    <property type="nucleotide sequence ID" value="NZ_LXEY01000021.1"/>
</dbReference>
<accession>A0A1B7LXD4</accession>
<dbReference type="InterPro" id="IPR017517">
    <property type="entry name" value="Maleyloyr_isom"/>
</dbReference>
<keyword evidence="2" id="KW-1185">Reference proteome</keyword>
<comment type="caution">
    <text evidence="1">The sequence shown here is derived from an EMBL/GenBank/DDBJ whole genome shotgun (WGS) entry which is preliminary data.</text>
</comment>
<proteinExistence type="predicted"/>